<keyword evidence="2" id="KW-1185">Reference proteome</keyword>
<feature type="non-terminal residue" evidence="1">
    <location>
        <position position="139"/>
    </location>
</feature>
<name>A0A3P7M0M9_LITSI</name>
<dbReference type="STRING" id="42156.A0A3P7M0M9"/>
<organism evidence="1 2">
    <name type="scientific">Litomosoides sigmodontis</name>
    <name type="common">Filarial nematode worm</name>
    <dbReference type="NCBI Taxonomy" id="42156"/>
    <lineage>
        <taxon>Eukaryota</taxon>
        <taxon>Metazoa</taxon>
        <taxon>Ecdysozoa</taxon>
        <taxon>Nematoda</taxon>
        <taxon>Chromadorea</taxon>
        <taxon>Rhabditida</taxon>
        <taxon>Spirurina</taxon>
        <taxon>Spiruromorpha</taxon>
        <taxon>Filarioidea</taxon>
        <taxon>Onchocercidae</taxon>
        <taxon>Litomosoides</taxon>
    </lineage>
</organism>
<sequence>MRSFTAVLQCGTFLYLKIDAVRLELMPYVVGSQCGVSVQGLFGKDSKKKKSGDCKEHRWTKRQFNVGKRECFICKKVDESDDREFVRCPSTSVESNCDDQAAAIVNGGVSAFNHSKIRRCGFPSCAFWFHENCFLVFTE</sequence>
<gene>
    <name evidence="1" type="ORF">NLS_LOCUS10073</name>
</gene>
<accession>A0A3P7M0M9</accession>
<evidence type="ECO:0000313" key="1">
    <source>
        <dbReference type="EMBL" id="VDM93158.1"/>
    </source>
</evidence>
<dbReference type="EMBL" id="UYRX01002396">
    <property type="protein sequence ID" value="VDM93158.1"/>
    <property type="molecule type" value="Genomic_DNA"/>
</dbReference>
<dbReference type="Proteomes" id="UP000277928">
    <property type="component" value="Unassembled WGS sequence"/>
</dbReference>
<evidence type="ECO:0000313" key="2">
    <source>
        <dbReference type="Proteomes" id="UP000277928"/>
    </source>
</evidence>
<protein>
    <submittedName>
        <fullName evidence="1">Uncharacterized protein</fullName>
    </submittedName>
</protein>
<proteinExistence type="predicted"/>
<dbReference type="AlphaFoldDB" id="A0A3P7M0M9"/>
<reference evidence="1 2" key="1">
    <citation type="submission" date="2018-08" db="EMBL/GenBank/DDBJ databases">
        <authorList>
            <person name="Laetsch R D."/>
            <person name="Stevens L."/>
            <person name="Kumar S."/>
            <person name="Blaxter L. M."/>
        </authorList>
    </citation>
    <scope>NUCLEOTIDE SEQUENCE [LARGE SCALE GENOMIC DNA]</scope>
</reference>